<protein>
    <submittedName>
        <fullName evidence="1">Uncharacterized protein</fullName>
    </submittedName>
</protein>
<evidence type="ECO:0000313" key="2">
    <source>
        <dbReference type="Proteomes" id="UP000287651"/>
    </source>
</evidence>
<feature type="non-terminal residue" evidence="1">
    <location>
        <position position="185"/>
    </location>
</feature>
<dbReference type="PANTHER" id="PTHR31210:SF47">
    <property type="entry name" value="OS07G0564800 PROTEIN"/>
    <property type="match status" value="1"/>
</dbReference>
<reference evidence="1 2" key="1">
    <citation type="journal article" date="2014" name="Agronomy (Basel)">
        <title>A Draft Genome Sequence for Ensete ventricosum, the Drought-Tolerant Tree Against Hunger.</title>
        <authorList>
            <person name="Harrison J."/>
            <person name="Moore K.A."/>
            <person name="Paszkiewicz K."/>
            <person name="Jones T."/>
            <person name="Grant M."/>
            <person name="Ambacheew D."/>
            <person name="Muzemil S."/>
            <person name="Studholme D.J."/>
        </authorList>
    </citation>
    <scope>NUCLEOTIDE SEQUENCE [LARGE SCALE GENOMIC DNA]</scope>
</reference>
<organism evidence="1 2">
    <name type="scientific">Ensete ventricosum</name>
    <name type="common">Abyssinian banana</name>
    <name type="synonym">Musa ensete</name>
    <dbReference type="NCBI Taxonomy" id="4639"/>
    <lineage>
        <taxon>Eukaryota</taxon>
        <taxon>Viridiplantae</taxon>
        <taxon>Streptophyta</taxon>
        <taxon>Embryophyta</taxon>
        <taxon>Tracheophyta</taxon>
        <taxon>Spermatophyta</taxon>
        <taxon>Magnoliopsida</taxon>
        <taxon>Liliopsida</taxon>
        <taxon>Zingiberales</taxon>
        <taxon>Musaceae</taxon>
        <taxon>Ensete</taxon>
    </lineage>
</organism>
<comment type="caution">
    <text evidence="1">The sequence shown here is derived from an EMBL/GenBank/DDBJ whole genome shotgun (WGS) entry which is preliminary data.</text>
</comment>
<dbReference type="Pfam" id="PF05212">
    <property type="entry name" value="DUF707"/>
    <property type="match status" value="1"/>
</dbReference>
<sequence length="185" mass="21123">MKKRTSLGLVALFTAVTLLLTVDLQFEHLKVLPPRIHHPFLPPTAFLCFASSSNADVGGGVSLFLPSWMCGSTNLSCLRRYMLLIPLQETSESYSALLAMAVGILQKENVDSTVRKVCIQHRMWFAKRFLHPDVVSVYDYIFLWDEDLGVENFHPRRYIRVYYYGLKGWLLFFRVLLGNVCGISS</sequence>
<proteinExistence type="predicted"/>
<dbReference type="InterPro" id="IPR007877">
    <property type="entry name" value="DUF707"/>
</dbReference>
<accession>A0A426ZLX2</accession>
<dbReference type="AlphaFoldDB" id="A0A426ZLX2"/>
<name>A0A426ZLX2_ENSVE</name>
<dbReference type="Proteomes" id="UP000287651">
    <property type="component" value="Unassembled WGS sequence"/>
</dbReference>
<evidence type="ECO:0000313" key="1">
    <source>
        <dbReference type="EMBL" id="RRT64970.1"/>
    </source>
</evidence>
<dbReference type="EMBL" id="AMZH03005986">
    <property type="protein sequence ID" value="RRT64970.1"/>
    <property type="molecule type" value="Genomic_DNA"/>
</dbReference>
<dbReference type="PANTHER" id="PTHR31210">
    <property type="entry name" value="OS06G0731900 PROTEIN"/>
    <property type="match status" value="1"/>
</dbReference>
<gene>
    <name evidence="1" type="ORF">B296_00039273</name>
</gene>